<organism evidence="1 2">
    <name type="scientific">Clathrus columnatus</name>
    <dbReference type="NCBI Taxonomy" id="1419009"/>
    <lineage>
        <taxon>Eukaryota</taxon>
        <taxon>Fungi</taxon>
        <taxon>Dikarya</taxon>
        <taxon>Basidiomycota</taxon>
        <taxon>Agaricomycotina</taxon>
        <taxon>Agaricomycetes</taxon>
        <taxon>Phallomycetidae</taxon>
        <taxon>Phallales</taxon>
        <taxon>Clathraceae</taxon>
        <taxon>Clathrus</taxon>
    </lineage>
</organism>
<protein>
    <submittedName>
        <fullName evidence="1">Uncharacterized protein</fullName>
    </submittedName>
</protein>
<evidence type="ECO:0000313" key="2">
    <source>
        <dbReference type="Proteomes" id="UP001050691"/>
    </source>
</evidence>
<dbReference type="Proteomes" id="UP001050691">
    <property type="component" value="Unassembled WGS sequence"/>
</dbReference>
<proteinExistence type="predicted"/>
<sequence>MEPPPPPPLLHLNFASLRLHNASTFDPSHVYSEGFTYSSQGNVDSPTESMSPTVVSPSDTLVSGSNYYDNPGFITYGADTGHALTKYPKPVHENTYMRMRAFISSDETHPFMTSPMETSPYENLSQNEHSHSLYTPERGTAPELIVTGEVITIDELPSHSLVELNKLPNEFKIQTFIKVVGDESHKWYQCGFRGCDTPGTLYKTGEEITKHIEKEIQTYPYACSWRVKFTKWL</sequence>
<keyword evidence="2" id="KW-1185">Reference proteome</keyword>
<dbReference type="EMBL" id="BPWL01000002">
    <property type="protein sequence ID" value="GJJ07645.1"/>
    <property type="molecule type" value="Genomic_DNA"/>
</dbReference>
<name>A0AAV5A6V8_9AGAM</name>
<accession>A0AAV5A6V8</accession>
<evidence type="ECO:0000313" key="1">
    <source>
        <dbReference type="EMBL" id="GJJ07645.1"/>
    </source>
</evidence>
<reference evidence="1" key="1">
    <citation type="submission" date="2021-10" db="EMBL/GenBank/DDBJ databases">
        <title>De novo Genome Assembly of Clathrus columnatus (Basidiomycota, Fungi) Using Illumina and Nanopore Sequence Data.</title>
        <authorList>
            <person name="Ogiso-Tanaka E."/>
            <person name="Itagaki H."/>
            <person name="Hosoya T."/>
            <person name="Hosaka K."/>
        </authorList>
    </citation>
    <scope>NUCLEOTIDE SEQUENCE</scope>
    <source>
        <strain evidence="1">MO-923</strain>
    </source>
</reference>
<dbReference type="AlphaFoldDB" id="A0AAV5A6V8"/>
<comment type="caution">
    <text evidence="1">The sequence shown here is derived from an EMBL/GenBank/DDBJ whole genome shotgun (WGS) entry which is preliminary data.</text>
</comment>
<gene>
    <name evidence="1" type="ORF">Clacol_001849</name>
</gene>